<protein>
    <submittedName>
        <fullName evidence="1">Uncharacterized protein</fullName>
    </submittedName>
</protein>
<reference evidence="1 2" key="1">
    <citation type="submission" date="2015-11" db="EMBL/GenBank/DDBJ databases">
        <title>Genomic analysis of 38 Legionella species identifies large and diverse effector repertoires.</title>
        <authorList>
            <person name="Burstein D."/>
            <person name="Amaro F."/>
            <person name="Zusman T."/>
            <person name="Lifshitz Z."/>
            <person name="Cohen O."/>
            <person name="Gilbert J.A."/>
            <person name="Pupko T."/>
            <person name="Shuman H.A."/>
            <person name="Segal G."/>
        </authorList>
    </citation>
    <scope>NUCLEOTIDE SEQUENCE [LARGE SCALE GENOMIC DNA]</scope>
    <source>
        <strain evidence="1 2">ATCC 49506</strain>
    </source>
</reference>
<dbReference type="EMBL" id="LNYO01000024">
    <property type="protein sequence ID" value="KTD32920.1"/>
    <property type="molecule type" value="Genomic_DNA"/>
</dbReference>
<evidence type="ECO:0000313" key="2">
    <source>
        <dbReference type="Proteomes" id="UP000054725"/>
    </source>
</evidence>
<comment type="caution">
    <text evidence="1">The sequence shown here is derived from an EMBL/GenBank/DDBJ whole genome shotgun (WGS) entry which is preliminary data.</text>
</comment>
<name>A0A0W0WKS9_9GAMM</name>
<sequence>MVNLKVVQYNANLINHRPEMREKSIHEIQKLGNEAYNPIGLQHYDAGRHEWNGIGISGDSGSYKVKMAITSLKKGKIDPIFALIKDIDKYVSYYEKQLPNFFEALYSYTNFLYARYGNNIPSYHPAPELILKSHIRGISRLKEISASLKEKMVFSPTREFEKTLEKNDSETGVSPQSPTLASNPELLKMIKNHAGTYQMNSSPQSESASFNEIQRLFLEAYYEVQIASTNTLRPIKTLREKTGVPLIKKGMSQLKEGNLDPLLSLLRQIDAEVDEAAKFVASDDYEQASRMIKLHTLGELEQINQS</sequence>
<gene>
    <name evidence="1" type="ORF">Lnau_2568</name>
</gene>
<dbReference type="PATRIC" id="fig|45070.6.peg.2710"/>
<keyword evidence="2" id="KW-1185">Reference proteome</keyword>
<proteinExistence type="predicted"/>
<dbReference type="AlphaFoldDB" id="A0A0W0WKS9"/>
<dbReference type="Proteomes" id="UP000054725">
    <property type="component" value="Unassembled WGS sequence"/>
</dbReference>
<evidence type="ECO:0000313" key="1">
    <source>
        <dbReference type="EMBL" id="KTD32920.1"/>
    </source>
</evidence>
<accession>A0A0W0WKS9</accession>
<organism evidence="1 2">
    <name type="scientific">Legionella nautarum</name>
    <dbReference type="NCBI Taxonomy" id="45070"/>
    <lineage>
        <taxon>Bacteria</taxon>
        <taxon>Pseudomonadati</taxon>
        <taxon>Pseudomonadota</taxon>
        <taxon>Gammaproteobacteria</taxon>
        <taxon>Legionellales</taxon>
        <taxon>Legionellaceae</taxon>
        <taxon>Legionella</taxon>
    </lineage>
</organism>